<dbReference type="InterPro" id="IPR050261">
    <property type="entry name" value="FrsA_esterase"/>
</dbReference>
<dbReference type="EMBL" id="FNTI01000001">
    <property type="protein sequence ID" value="SEE26706.1"/>
    <property type="molecule type" value="Genomic_DNA"/>
</dbReference>
<dbReference type="Gene3D" id="3.40.50.1820">
    <property type="entry name" value="alpha/beta hydrolase"/>
    <property type="match status" value="1"/>
</dbReference>
<protein>
    <submittedName>
        <fullName evidence="3">Dienelactone hydrolase</fullName>
    </submittedName>
</protein>
<dbReference type="Pfam" id="PF01738">
    <property type="entry name" value="DLH"/>
    <property type="match status" value="1"/>
</dbReference>
<dbReference type="InterPro" id="IPR029058">
    <property type="entry name" value="AB_hydrolase_fold"/>
</dbReference>
<dbReference type="PANTHER" id="PTHR22946">
    <property type="entry name" value="DIENELACTONE HYDROLASE DOMAIN-CONTAINING PROTEIN-RELATED"/>
    <property type="match status" value="1"/>
</dbReference>
<name>A0A1M7H3Y1_9BRAD</name>
<feature type="domain" description="Dienelactone hydrolase" evidence="2">
    <location>
        <begin position="58"/>
        <end position="249"/>
    </location>
</feature>
<dbReference type="PANTHER" id="PTHR22946:SF9">
    <property type="entry name" value="POLYKETIDE TRANSFERASE AF380"/>
    <property type="match status" value="1"/>
</dbReference>
<evidence type="ECO:0000313" key="3">
    <source>
        <dbReference type="EMBL" id="SEE26706.1"/>
    </source>
</evidence>
<accession>A0A1M7H3Y1</accession>
<dbReference type="InterPro" id="IPR002925">
    <property type="entry name" value="Dienelactn_hydro"/>
</dbReference>
<dbReference type="SUPFAM" id="SSF53474">
    <property type="entry name" value="alpha/beta-Hydrolases"/>
    <property type="match status" value="1"/>
</dbReference>
<evidence type="ECO:0000313" key="4">
    <source>
        <dbReference type="Proteomes" id="UP000183208"/>
    </source>
</evidence>
<proteinExistence type="predicted"/>
<dbReference type="RefSeq" id="WP_157793669.1">
    <property type="nucleotide sequence ID" value="NZ_FNTI01000001.1"/>
</dbReference>
<evidence type="ECO:0000256" key="1">
    <source>
        <dbReference type="ARBA" id="ARBA00022801"/>
    </source>
</evidence>
<reference evidence="3 4" key="1">
    <citation type="submission" date="2016-10" db="EMBL/GenBank/DDBJ databases">
        <authorList>
            <person name="de Groot N.N."/>
        </authorList>
    </citation>
    <scope>NUCLEOTIDE SEQUENCE [LARGE SCALE GENOMIC DNA]</scope>
    <source>
        <strain evidence="3 4">GAS522</strain>
    </source>
</reference>
<gene>
    <name evidence="3" type="ORF">SAMN05444171_6845</name>
</gene>
<organism evidence="3 4">
    <name type="scientific">Bradyrhizobium lablabi</name>
    <dbReference type="NCBI Taxonomy" id="722472"/>
    <lineage>
        <taxon>Bacteria</taxon>
        <taxon>Pseudomonadati</taxon>
        <taxon>Pseudomonadota</taxon>
        <taxon>Alphaproteobacteria</taxon>
        <taxon>Hyphomicrobiales</taxon>
        <taxon>Nitrobacteraceae</taxon>
        <taxon>Bradyrhizobium</taxon>
    </lineage>
</organism>
<keyword evidence="1 3" id="KW-0378">Hydrolase</keyword>
<dbReference type="GO" id="GO:0052689">
    <property type="term" value="F:carboxylic ester hydrolase activity"/>
    <property type="evidence" value="ECO:0007669"/>
    <property type="project" value="UniProtKB-ARBA"/>
</dbReference>
<evidence type="ECO:0000259" key="2">
    <source>
        <dbReference type="Pfam" id="PF01738"/>
    </source>
</evidence>
<dbReference type="Proteomes" id="UP000183208">
    <property type="component" value="Unassembled WGS sequence"/>
</dbReference>
<sequence length="322" mass="34307">MRFRDQDLVFAHSSKGQNLDIPSANPINYFDVVSHAAGLPELTIDGKLFLPSNTQRKRGGKFPLVMVVPGSLGVAPSHLAHAETLTGDGFAAFVLDSFGARDVTSTVANQTQFSFASSAYDVLAAWKVLASHPQIDATRIGAQGHSRGGSAVMTAAARRFADAVLGQGAGLKAVLAAYPWSGHQFLDPRVGETEIRVVMGDADEWCSPMQVQGHCQAIRLAGGTVAMRLIGGAQHSFDRGTDIVNVAEASVSPAAPTVYLDHSGAFIHPLRDVADSKLTDRDLMVYALKAGYGRKGAKIGSRDGESELFRADMLAFWRRTLG</sequence>
<dbReference type="AlphaFoldDB" id="A0A1M7H3Y1"/>